<dbReference type="InterPro" id="IPR036812">
    <property type="entry name" value="NAD(P)_OxRdtase_dom_sf"/>
</dbReference>
<dbReference type="Pfam" id="PF00248">
    <property type="entry name" value="Aldo_ket_red"/>
    <property type="match status" value="1"/>
</dbReference>
<feature type="domain" description="NADP-dependent oxidoreductase" evidence="2">
    <location>
        <begin position="10"/>
        <end position="319"/>
    </location>
</feature>
<dbReference type="PANTHER" id="PTHR43364:SF4">
    <property type="entry name" value="NAD(P)-LINKED OXIDOREDUCTASE SUPERFAMILY PROTEIN"/>
    <property type="match status" value="1"/>
</dbReference>
<reference evidence="3 4" key="1">
    <citation type="submission" date="2019-10" db="EMBL/GenBank/DDBJ databases">
        <authorList>
            <person name="Palmer J.M."/>
        </authorList>
    </citation>
    <scope>NUCLEOTIDE SEQUENCE [LARGE SCALE GENOMIC DNA]</scope>
    <source>
        <strain evidence="3 4">TWF506</strain>
    </source>
</reference>
<evidence type="ECO:0000259" key="2">
    <source>
        <dbReference type="Pfam" id="PF00248"/>
    </source>
</evidence>
<dbReference type="EMBL" id="JAVHJM010000004">
    <property type="protein sequence ID" value="KAK6514774.1"/>
    <property type="molecule type" value="Genomic_DNA"/>
</dbReference>
<proteinExistence type="predicted"/>
<dbReference type="Gene3D" id="3.20.20.100">
    <property type="entry name" value="NADP-dependent oxidoreductase domain"/>
    <property type="match status" value="1"/>
</dbReference>
<dbReference type="PANTHER" id="PTHR43364">
    <property type="entry name" value="NADH-SPECIFIC METHYLGLYOXAL REDUCTASE-RELATED"/>
    <property type="match status" value="1"/>
</dbReference>
<dbReference type="InterPro" id="IPR050523">
    <property type="entry name" value="AKR_Detox_Biosynth"/>
</dbReference>
<dbReference type="AlphaFoldDB" id="A0AAN8NNN7"/>
<evidence type="ECO:0000313" key="4">
    <source>
        <dbReference type="Proteomes" id="UP001307849"/>
    </source>
</evidence>
<name>A0AAN8NNN7_9PEZI</name>
<dbReference type="PRINTS" id="PR00069">
    <property type="entry name" value="ALDKETRDTASE"/>
</dbReference>
<evidence type="ECO:0000313" key="3">
    <source>
        <dbReference type="EMBL" id="KAK6514774.1"/>
    </source>
</evidence>
<evidence type="ECO:0000256" key="1">
    <source>
        <dbReference type="ARBA" id="ARBA00023002"/>
    </source>
</evidence>
<dbReference type="SUPFAM" id="SSF51430">
    <property type="entry name" value="NAD(P)-linked oxidoreductase"/>
    <property type="match status" value="1"/>
</dbReference>
<dbReference type="CDD" id="cd19075">
    <property type="entry name" value="AKR_AKR7A1-5"/>
    <property type="match status" value="1"/>
</dbReference>
<keyword evidence="1" id="KW-0560">Oxidoreductase</keyword>
<organism evidence="3 4">
    <name type="scientific">Arthrobotrys conoides</name>
    <dbReference type="NCBI Taxonomy" id="74498"/>
    <lineage>
        <taxon>Eukaryota</taxon>
        <taxon>Fungi</taxon>
        <taxon>Dikarya</taxon>
        <taxon>Ascomycota</taxon>
        <taxon>Pezizomycotina</taxon>
        <taxon>Orbiliomycetes</taxon>
        <taxon>Orbiliales</taxon>
        <taxon>Orbiliaceae</taxon>
        <taxon>Arthrobotrys</taxon>
    </lineage>
</organism>
<dbReference type="InterPro" id="IPR020471">
    <property type="entry name" value="AKR"/>
</dbReference>
<keyword evidence="4" id="KW-1185">Reference proteome</keyword>
<dbReference type="InterPro" id="IPR023210">
    <property type="entry name" value="NADP_OxRdtase_dom"/>
</dbReference>
<dbReference type="Proteomes" id="UP001307849">
    <property type="component" value="Unassembled WGS sequence"/>
</dbReference>
<accession>A0AAN8NNN7</accession>
<dbReference type="GO" id="GO:0016491">
    <property type="term" value="F:oxidoreductase activity"/>
    <property type="evidence" value="ECO:0007669"/>
    <property type="project" value="UniProtKB-KW"/>
</dbReference>
<comment type="caution">
    <text evidence="3">The sequence shown here is derived from an EMBL/GenBank/DDBJ whole genome shotgun (WGS) entry which is preliminary data.</text>
</comment>
<gene>
    <name evidence="3" type="ORF">TWF506_007136</name>
</gene>
<protein>
    <recommendedName>
        <fullName evidence="2">NADP-dependent oxidoreductase domain-containing protein</fullName>
    </recommendedName>
</protein>
<sequence length="332" mass="37282">MAQSKTQLPVILGTMTFGENSRITDPEECRRLIEIFKSYGHTELDTARMYNSGSTEIYLGKIGTEGLTVATKLYPTAKPGVSNPPTATDHTPACINKEISISLTSLNLPSIDLWYLHAPDHTTDITITLPAVNDLFTSGKIKALGISNYKSWEVARICEISKAKGYQLPKVYQGVYNVIHREVEPELFSVLRHYGISFYAYNPLAGGFFTATGPKSVDGDVESGTRFDNTKIQGQMYRARYWKESYFKARSLIEEVANKHGLTLVEVALRWINHHSLMRRENGDKVIIGASSEKHLRENCEDLEKGPLPEEVVEVCAKAWAVVKPDCETYWR</sequence>